<name>A0A8J2ZWS5_9BACL</name>
<keyword evidence="1" id="KW-0802">TPR repeat</keyword>
<proteinExistence type="predicted"/>
<accession>A0A8J2ZWS5</accession>
<evidence type="ECO:0000313" key="2">
    <source>
        <dbReference type="EMBL" id="GGH83432.1"/>
    </source>
</evidence>
<evidence type="ECO:0008006" key="4">
    <source>
        <dbReference type="Google" id="ProtNLM"/>
    </source>
</evidence>
<dbReference type="Pfam" id="PF14559">
    <property type="entry name" value="TPR_19"/>
    <property type="match status" value="1"/>
</dbReference>
<dbReference type="SUPFAM" id="SSF48452">
    <property type="entry name" value="TPR-like"/>
    <property type="match status" value="1"/>
</dbReference>
<reference evidence="2" key="1">
    <citation type="journal article" date="2014" name="Int. J. Syst. Evol. Microbiol.">
        <title>Complete genome sequence of Corynebacterium casei LMG S-19264T (=DSM 44701T), isolated from a smear-ripened cheese.</title>
        <authorList>
            <consortium name="US DOE Joint Genome Institute (JGI-PGF)"/>
            <person name="Walter F."/>
            <person name="Albersmeier A."/>
            <person name="Kalinowski J."/>
            <person name="Ruckert C."/>
        </authorList>
    </citation>
    <scope>NUCLEOTIDE SEQUENCE</scope>
    <source>
        <strain evidence="2">CGMCC 1.12777</strain>
    </source>
</reference>
<gene>
    <name evidence="2" type="ORF">GCM10007096_24290</name>
</gene>
<dbReference type="PROSITE" id="PS50005">
    <property type="entry name" value="TPR"/>
    <property type="match status" value="1"/>
</dbReference>
<dbReference type="AlphaFoldDB" id="A0A8J2ZWS5"/>
<comment type="caution">
    <text evidence="2">The sequence shown here is derived from an EMBL/GenBank/DDBJ whole genome shotgun (WGS) entry which is preliminary data.</text>
</comment>
<evidence type="ECO:0000313" key="3">
    <source>
        <dbReference type="Proteomes" id="UP000656813"/>
    </source>
</evidence>
<dbReference type="Gene3D" id="1.25.40.10">
    <property type="entry name" value="Tetratricopeptide repeat domain"/>
    <property type="match status" value="1"/>
</dbReference>
<protein>
    <recommendedName>
        <fullName evidence="4">Tetratricopeptide repeat protein</fullName>
    </recommendedName>
</protein>
<reference evidence="2" key="2">
    <citation type="submission" date="2020-09" db="EMBL/GenBank/DDBJ databases">
        <authorList>
            <person name="Sun Q."/>
            <person name="Zhou Y."/>
        </authorList>
    </citation>
    <scope>NUCLEOTIDE SEQUENCE</scope>
    <source>
        <strain evidence="2">CGMCC 1.12777</strain>
    </source>
</reference>
<sequence>MTSKDQNHNNVVQFPRLSERLLEKAITTLKSKNYKEALDLFKQLEHLEPNHPQASYGLAVCYVELGLYEEARGLTKAMLHKAIGNYYDVLKLHITVLIQMREYNEVLNIIDAVLAENDVPTEIRQILLQLAHFAEQRRDETHDDPQLVDELSKDLGLQREISPTDEVPRHIVQEIEEGLRSGNHERQWSAINLAQRYKAALPSLIKYLEEEGDPILKSLVLQGLKEGGFQDKVNVVKFNTTYTVDLSQPLFYNGFSDSINRMLEDILSSNNPTLEEVASQIWNHFVLLVYPRPLEPLDAKLWAAACYLYSLHISGIEDDSETIELLFDTPIENVYPLVEVIRSFEENT</sequence>
<dbReference type="InterPro" id="IPR019734">
    <property type="entry name" value="TPR_rpt"/>
</dbReference>
<dbReference type="EMBL" id="BMFV01000018">
    <property type="protein sequence ID" value="GGH83432.1"/>
    <property type="molecule type" value="Genomic_DNA"/>
</dbReference>
<keyword evidence="3" id="KW-1185">Reference proteome</keyword>
<feature type="repeat" description="TPR" evidence="1">
    <location>
        <begin position="18"/>
        <end position="51"/>
    </location>
</feature>
<organism evidence="2 3">
    <name type="scientific">Pullulanibacillus pueri</name>
    <dbReference type="NCBI Taxonomy" id="1437324"/>
    <lineage>
        <taxon>Bacteria</taxon>
        <taxon>Bacillati</taxon>
        <taxon>Bacillota</taxon>
        <taxon>Bacilli</taxon>
        <taxon>Bacillales</taxon>
        <taxon>Sporolactobacillaceae</taxon>
        <taxon>Pullulanibacillus</taxon>
    </lineage>
</organism>
<dbReference type="InterPro" id="IPR011990">
    <property type="entry name" value="TPR-like_helical_dom_sf"/>
</dbReference>
<dbReference type="Proteomes" id="UP000656813">
    <property type="component" value="Unassembled WGS sequence"/>
</dbReference>
<evidence type="ECO:0000256" key="1">
    <source>
        <dbReference type="PROSITE-ProRule" id="PRU00339"/>
    </source>
</evidence>
<dbReference type="SUPFAM" id="SSF116965">
    <property type="entry name" value="Hypothetical protein MPN330"/>
    <property type="match status" value="1"/>
</dbReference>